<feature type="transmembrane region" description="Helical" evidence="6">
    <location>
        <begin position="258"/>
        <end position="276"/>
    </location>
</feature>
<comment type="similarity">
    <text evidence="2 6">Belongs to the GDT1 family.</text>
</comment>
<accession>A0A6P4Z6G8</accession>
<dbReference type="GeneID" id="109470621"/>
<dbReference type="RefSeq" id="XP_019625201.1">
    <property type="nucleotide sequence ID" value="XM_019769642.1"/>
</dbReference>
<evidence type="ECO:0000256" key="5">
    <source>
        <dbReference type="ARBA" id="ARBA00023136"/>
    </source>
</evidence>
<dbReference type="GO" id="GO:0032472">
    <property type="term" value="P:Golgi calcium ion transport"/>
    <property type="evidence" value="ECO:0007669"/>
    <property type="project" value="TreeGrafter"/>
</dbReference>
<dbReference type="AlphaFoldDB" id="A0A6P4Z6G8"/>
<comment type="subcellular location">
    <subcellularLocation>
        <location evidence="1 6">Membrane</location>
        <topology evidence="1 6">Multi-pass membrane protein</topology>
    </subcellularLocation>
</comment>
<protein>
    <recommendedName>
        <fullName evidence="6">GDT1 family protein</fullName>
    </recommendedName>
</protein>
<evidence type="ECO:0000256" key="6">
    <source>
        <dbReference type="RuleBase" id="RU365102"/>
    </source>
</evidence>
<feature type="transmembrane region" description="Helical" evidence="6">
    <location>
        <begin position="25"/>
        <end position="48"/>
    </location>
</feature>
<evidence type="ECO:0000313" key="9">
    <source>
        <dbReference type="RefSeq" id="XP_019625201.1"/>
    </source>
</evidence>
<dbReference type="GO" id="GO:0005794">
    <property type="term" value="C:Golgi apparatus"/>
    <property type="evidence" value="ECO:0007669"/>
    <property type="project" value="TreeGrafter"/>
</dbReference>
<evidence type="ECO:0000256" key="2">
    <source>
        <dbReference type="ARBA" id="ARBA00009190"/>
    </source>
</evidence>
<dbReference type="PROSITE" id="PS01214">
    <property type="entry name" value="UPF0016"/>
    <property type="match status" value="1"/>
</dbReference>
<dbReference type="GO" id="GO:0016020">
    <property type="term" value="C:membrane"/>
    <property type="evidence" value="ECO:0007669"/>
    <property type="project" value="UniProtKB-SubCell"/>
</dbReference>
<gene>
    <name evidence="9" type="primary">LOC109470621</name>
</gene>
<dbReference type="OrthoDB" id="442680at2759"/>
<dbReference type="PANTHER" id="PTHR12608:SF1">
    <property type="entry name" value="TRANSMEMBRANE PROTEIN 165"/>
    <property type="match status" value="1"/>
</dbReference>
<feature type="transmembrane region" description="Helical" evidence="6">
    <location>
        <begin position="170"/>
        <end position="187"/>
    </location>
</feature>
<dbReference type="PANTHER" id="PTHR12608">
    <property type="entry name" value="TRANSMEMBRANE PROTEIN HTP-1 RELATED"/>
    <property type="match status" value="1"/>
</dbReference>
<sequence length="352" mass="38647">MSQIRVGRGFALPPSSPAPMAFRRLLSLVLSQQVLFLVVMLAAIAHVAGEKMPFDIEDQEQEKAIQDIQKREVASTVALSKDAGMMNAEQDSIVGSYTKGANLGFIHAFIASLSVIIVSELGDKTFFIAAIMAMRYSRVTVFVGALGALAVMTILSALMGFATMIIPRVYTYYISTGLFVIFGLKMLKEGYYMEEDEAQEEFEEVQRELKQKDEEIAKQLLLEQGVDVSGRQMEMESRTPVTQDAESGVIRGGSWRRVWGIFSPIFLQSFVMTFLAEWGDRSQITTIILAAREDVLGVTIGGILGHALCTGLAVIGGRMIAQRISVRTVTLVGGVVFLIFALSAFFIGQEEE</sequence>
<evidence type="ECO:0000256" key="1">
    <source>
        <dbReference type="ARBA" id="ARBA00004141"/>
    </source>
</evidence>
<dbReference type="GO" id="GO:0005384">
    <property type="term" value="F:manganese ion transmembrane transporter activity"/>
    <property type="evidence" value="ECO:0007669"/>
    <property type="project" value="TreeGrafter"/>
</dbReference>
<keyword evidence="4 6" id="KW-1133">Transmembrane helix</keyword>
<proteinExistence type="inferred from homology"/>
<dbReference type="Proteomes" id="UP000515135">
    <property type="component" value="Unplaced"/>
</dbReference>
<evidence type="ECO:0000313" key="8">
    <source>
        <dbReference type="Proteomes" id="UP000515135"/>
    </source>
</evidence>
<feature type="coiled-coil region" evidence="7">
    <location>
        <begin position="188"/>
        <end position="222"/>
    </location>
</feature>
<evidence type="ECO:0000256" key="7">
    <source>
        <dbReference type="SAM" id="Coils"/>
    </source>
</evidence>
<name>A0A6P4Z6G8_BRABE</name>
<dbReference type="KEGG" id="bbel:109470621"/>
<dbReference type="GO" id="GO:0015085">
    <property type="term" value="F:calcium ion transmembrane transporter activity"/>
    <property type="evidence" value="ECO:0007669"/>
    <property type="project" value="TreeGrafter"/>
</dbReference>
<feature type="transmembrane region" description="Helical" evidence="6">
    <location>
        <begin position="100"/>
        <end position="118"/>
    </location>
</feature>
<evidence type="ECO:0000256" key="4">
    <source>
        <dbReference type="ARBA" id="ARBA00022989"/>
    </source>
</evidence>
<feature type="transmembrane region" description="Helical" evidence="6">
    <location>
        <begin position="296"/>
        <end position="316"/>
    </location>
</feature>
<dbReference type="InterPro" id="IPR049555">
    <property type="entry name" value="GDT1-like_CS"/>
</dbReference>
<feature type="transmembrane region" description="Helical" evidence="6">
    <location>
        <begin position="328"/>
        <end position="347"/>
    </location>
</feature>
<dbReference type="Pfam" id="PF01169">
    <property type="entry name" value="GDT1"/>
    <property type="match status" value="2"/>
</dbReference>
<organism evidence="8 9">
    <name type="scientific">Branchiostoma belcheri</name>
    <name type="common">Amphioxus</name>
    <dbReference type="NCBI Taxonomy" id="7741"/>
    <lineage>
        <taxon>Eukaryota</taxon>
        <taxon>Metazoa</taxon>
        <taxon>Chordata</taxon>
        <taxon>Cephalochordata</taxon>
        <taxon>Leptocardii</taxon>
        <taxon>Amphioxiformes</taxon>
        <taxon>Branchiostomatidae</taxon>
        <taxon>Branchiostoma</taxon>
    </lineage>
</organism>
<keyword evidence="8" id="KW-1185">Reference proteome</keyword>
<keyword evidence="3 6" id="KW-0812">Transmembrane</keyword>
<keyword evidence="5 6" id="KW-0472">Membrane</keyword>
<feature type="transmembrane region" description="Helical" evidence="6">
    <location>
        <begin position="139"/>
        <end position="164"/>
    </location>
</feature>
<reference evidence="9" key="1">
    <citation type="submission" date="2025-08" db="UniProtKB">
        <authorList>
            <consortium name="RefSeq"/>
        </authorList>
    </citation>
    <scope>IDENTIFICATION</scope>
    <source>
        <tissue evidence="9">Gonad</tissue>
    </source>
</reference>
<dbReference type="InterPro" id="IPR001727">
    <property type="entry name" value="GDT1-like"/>
</dbReference>
<dbReference type="GO" id="GO:0032468">
    <property type="term" value="P:Golgi calcium ion homeostasis"/>
    <property type="evidence" value="ECO:0007669"/>
    <property type="project" value="TreeGrafter"/>
</dbReference>
<keyword evidence="7" id="KW-0175">Coiled coil</keyword>
<evidence type="ECO:0000256" key="3">
    <source>
        <dbReference type="ARBA" id="ARBA00022692"/>
    </source>
</evidence>